<sequence length="66" mass="7400">MQRFDWGTLLRAGVRGLGLKPHEFWQLTPVELRVMLGEDSGAAPMARSRLDELLSAFPDDMKGDGR</sequence>
<gene>
    <name evidence="1" type="ORF">ATI53_100297</name>
</gene>
<name>A0A327YPI7_9RHOB</name>
<dbReference type="InterPro" id="IPR011739">
    <property type="entry name" value="GTA_rcc01693"/>
</dbReference>
<dbReference type="Pfam" id="PF09550">
    <property type="entry name" value="Phage_TAC_6"/>
    <property type="match status" value="1"/>
</dbReference>
<dbReference type="OrthoDB" id="7582980at2"/>
<evidence type="ECO:0000313" key="2">
    <source>
        <dbReference type="Proteomes" id="UP000249165"/>
    </source>
</evidence>
<organism evidence="1 2">
    <name type="scientific">Salipiger aestuarii</name>
    <dbReference type="NCBI Taxonomy" id="568098"/>
    <lineage>
        <taxon>Bacteria</taxon>
        <taxon>Pseudomonadati</taxon>
        <taxon>Pseudomonadota</taxon>
        <taxon>Alphaproteobacteria</taxon>
        <taxon>Rhodobacterales</taxon>
        <taxon>Roseobacteraceae</taxon>
        <taxon>Salipiger</taxon>
    </lineage>
</organism>
<dbReference type="NCBIfam" id="TIGR02216">
    <property type="entry name" value="phage_TIGR02216"/>
    <property type="match status" value="1"/>
</dbReference>
<dbReference type="AlphaFoldDB" id="A0A327YPI7"/>
<evidence type="ECO:0000313" key="1">
    <source>
        <dbReference type="EMBL" id="RAK22918.1"/>
    </source>
</evidence>
<accession>A0A327YPI7</accession>
<reference evidence="1 2" key="1">
    <citation type="submission" date="2018-06" db="EMBL/GenBank/DDBJ databases">
        <title>Genomic Encyclopedia of Archaeal and Bacterial Type Strains, Phase II (KMG-II): from individual species to whole genera.</title>
        <authorList>
            <person name="Goeker M."/>
        </authorList>
    </citation>
    <scope>NUCLEOTIDE SEQUENCE [LARGE SCALE GENOMIC DNA]</scope>
    <source>
        <strain evidence="1 2">DSM 22011</strain>
    </source>
</reference>
<comment type="caution">
    <text evidence="1">The sequence shown here is derived from an EMBL/GenBank/DDBJ whole genome shotgun (WGS) entry which is preliminary data.</text>
</comment>
<dbReference type="EMBL" id="QLMG01000002">
    <property type="protein sequence ID" value="RAK22918.1"/>
    <property type="molecule type" value="Genomic_DNA"/>
</dbReference>
<dbReference type="Proteomes" id="UP000249165">
    <property type="component" value="Unassembled WGS sequence"/>
</dbReference>
<protein>
    <submittedName>
        <fullName evidence="1">Putative phage protein (TIGR02216 family)</fullName>
    </submittedName>
</protein>
<keyword evidence="2" id="KW-1185">Reference proteome</keyword>
<proteinExistence type="predicted"/>
<dbReference type="RefSeq" id="WP_009506651.1">
    <property type="nucleotide sequence ID" value="NZ_LIGK01000004.1"/>
</dbReference>
<dbReference type="InterPro" id="IPR019056">
    <property type="entry name" value="Phage_TAC_6"/>
</dbReference>